<dbReference type="PANTHER" id="PTHR36206">
    <property type="entry name" value="ASPERCRYPTIN BIOSYNTHESIS CLUSTER-SPECIFIC TRANSCRIPTION REGULATOR ATNN-RELATED"/>
    <property type="match status" value="1"/>
</dbReference>
<dbReference type="OrthoDB" id="2593732at2759"/>
<evidence type="ECO:0000256" key="5">
    <source>
        <dbReference type="ARBA" id="ARBA00023163"/>
    </source>
</evidence>
<keyword evidence="2" id="KW-0862">Zinc</keyword>
<dbReference type="PANTHER" id="PTHR36206:SF12">
    <property type="entry name" value="ASPERCRYPTIN BIOSYNTHESIS CLUSTER-SPECIFIC TRANSCRIPTION REGULATOR ATNN-RELATED"/>
    <property type="match status" value="1"/>
</dbReference>
<evidence type="ECO:0000256" key="6">
    <source>
        <dbReference type="ARBA" id="ARBA00023242"/>
    </source>
</evidence>
<name>A0A3D8RBU9_9HELO</name>
<evidence type="ECO:0000313" key="9">
    <source>
        <dbReference type="Proteomes" id="UP000256645"/>
    </source>
</evidence>
<feature type="transmembrane region" description="Helical" evidence="7">
    <location>
        <begin position="326"/>
        <end position="347"/>
    </location>
</feature>
<keyword evidence="7" id="KW-1133">Transmembrane helix</keyword>
<dbReference type="Pfam" id="PF11951">
    <property type="entry name" value="Fungal_trans_2"/>
    <property type="match status" value="1"/>
</dbReference>
<accession>A0A3D8RBU9</accession>
<comment type="caution">
    <text evidence="8">The sequence shown here is derived from an EMBL/GenBank/DDBJ whole genome shotgun (WGS) entry which is preliminary data.</text>
</comment>
<evidence type="ECO:0000256" key="4">
    <source>
        <dbReference type="ARBA" id="ARBA00023125"/>
    </source>
</evidence>
<organism evidence="8 9">
    <name type="scientific">Coleophoma cylindrospora</name>
    <dbReference type="NCBI Taxonomy" id="1849047"/>
    <lineage>
        <taxon>Eukaryota</taxon>
        <taxon>Fungi</taxon>
        <taxon>Dikarya</taxon>
        <taxon>Ascomycota</taxon>
        <taxon>Pezizomycotina</taxon>
        <taxon>Leotiomycetes</taxon>
        <taxon>Helotiales</taxon>
        <taxon>Dermateaceae</taxon>
        <taxon>Coleophoma</taxon>
    </lineage>
</organism>
<dbReference type="InterPro" id="IPR021858">
    <property type="entry name" value="Fun_TF"/>
</dbReference>
<dbReference type="InterPro" id="IPR052360">
    <property type="entry name" value="Transcr_Regulatory_Proteins"/>
</dbReference>
<keyword evidence="7" id="KW-0472">Membrane</keyword>
<sequence>MPRSLPSLITTNNSREDRLLHFFFTTTATTLSGHFAKDFWLQRVSQMLPSVPCVRHAVVALAAVHQELRFKYLSDLSIADIRSFALRQQAAAINKLQAFMASSSEQFDVPLITCILFVCLESLMGNLSAALMHLKAGFRIIKELQSRPATNLNASGDWAGDFAPLLLGLGVQAATFINPKKRPDRIALWKTMQCAGNLSLGPFQSFDEARHTLDTLAAKILLERTSTRDRVCLQGVIGVPNPMSVEAIEHAELCESWLTRFRQYVQVLNTHGLMSNKEKSTALLLKTHWLMISIAVEQQKDCTDEFTEMVYLCEQLMNDDTKMPGFALNAIFGTNLGIIAPLLYIALRAPTQSLKLKGYTMLGKSQGREGMWDAQEGLKVAGAALDMKHTPAPPVFYTSLDNDKDWRIMWSPKALKPSNPKDVEVDAMEIDALGALDAVEIIEDIPRISGMPFARSEPF</sequence>
<keyword evidence="5" id="KW-0804">Transcription</keyword>
<keyword evidence="3" id="KW-0805">Transcription regulation</keyword>
<evidence type="ECO:0000256" key="3">
    <source>
        <dbReference type="ARBA" id="ARBA00023015"/>
    </source>
</evidence>
<keyword evidence="9" id="KW-1185">Reference proteome</keyword>
<dbReference type="AlphaFoldDB" id="A0A3D8RBU9"/>
<dbReference type="GO" id="GO:0046872">
    <property type="term" value="F:metal ion binding"/>
    <property type="evidence" value="ECO:0007669"/>
    <property type="project" value="UniProtKB-KW"/>
</dbReference>
<gene>
    <name evidence="8" type="ORF">BP6252_08096</name>
</gene>
<keyword evidence="7" id="KW-0812">Transmembrane</keyword>
<evidence type="ECO:0000256" key="7">
    <source>
        <dbReference type="SAM" id="Phobius"/>
    </source>
</evidence>
<evidence type="ECO:0000313" key="8">
    <source>
        <dbReference type="EMBL" id="RDW71533.1"/>
    </source>
</evidence>
<proteinExistence type="predicted"/>
<protein>
    <submittedName>
        <fullName evidence="8">Uncharacterized protein</fullName>
    </submittedName>
</protein>
<keyword evidence="4" id="KW-0238">DNA-binding</keyword>
<evidence type="ECO:0000256" key="1">
    <source>
        <dbReference type="ARBA" id="ARBA00022723"/>
    </source>
</evidence>
<evidence type="ECO:0000256" key="2">
    <source>
        <dbReference type="ARBA" id="ARBA00022833"/>
    </source>
</evidence>
<dbReference type="GO" id="GO:0003677">
    <property type="term" value="F:DNA binding"/>
    <property type="evidence" value="ECO:0007669"/>
    <property type="project" value="UniProtKB-KW"/>
</dbReference>
<keyword evidence="1" id="KW-0479">Metal-binding</keyword>
<reference evidence="8 9" key="1">
    <citation type="journal article" date="2018" name="IMA Fungus">
        <title>IMA Genome-F 9: Draft genome sequence of Annulohypoxylon stygium, Aspergillus mulundensis, Berkeleyomyces basicola (syn. Thielaviopsis basicola), Ceratocystis smalleyi, two Cercospora beticola strains, Coleophoma cylindrospora, Fusarium fracticaudum, Phialophora cf. hyalina, and Morchella septimelata.</title>
        <authorList>
            <person name="Wingfield B.D."/>
            <person name="Bills G.F."/>
            <person name="Dong Y."/>
            <person name="Huang W."/>
            <person name="Nel W.J."/>
            <person name="Swalarsk-Parry B.S."/>
            <person name="Vaghefi N."/>
            <person name="Wilken P.M."/>
            <person name="An Z."/>
            <person name="de Beer Z.W."/>
            <person name="De Vos L."/>
            <person name="Chen L."/>
            <person name="Duong T.A."/>
            <person name="Gao Y."/>
            <person name="Hammerbacher A."/>
            <person name="Kikkert J.R."/>
            <person name="Li Y."/>
            <person name="Li H."/>
            <person name="Li K."/>
            <person name="Li Q."/>
            <person name="Liu X."/>
            <person name="Ma X."/>
            <person name="Naidoo K."/>
            <person name="Pethybridge S.J."/>
            <person name="Sun J."/>
            <person name="Steenkamp E.T."/>
            <person name="van der Nest M.A."/>
            <person name="van Wyk S."/>
            <person name="Wingfield M.J."/>
            <person name="Xiong C."/>
            <person name="Yue Q."/>
            <person name="Zhang X."/>
        </authorList>
    </citation>
    <scope>NUCLEOTIDE SEQUENCE [LARGE SCALE GENOMIC DNA]</scope>
    <source>
        <strain evidence="8 9">BP6252</strain>
    </source>
</reference>
<keyword evidence="6" id="KW-0539">Nucleus</keyword>
<dbReference type="EMBL" id="PDLM01000008">
    <property type="protein sequence ID" value="RDW71533.1"/>
    <property type="molecule type" value="Genomic_DNA"/>
</dbReference>
<dbReference type="Proteomes" id="UP000256645">
    <property type="component" value="Unassembled WGS sequence"/>
</dbReference>